<dbReference type="InterPro" id="IPR023214">
    <property type="entry name" value="HAD_sf"/>
</dbReference>
<dbReference type="GO" id="GO:0016791">
    <property type="term" value="F:phosphatase activity"/>
    <property type="evidence" value="ECO:0007669"/>
    <property type="project" value="TreeGrafter"/>
</dbReference>
<dbReference type="SFLD" id="SFLDG01140">
    <property type="entry name" value="C2.B:_Phosphomannomutase_and_P"/>
    <property type="match status" value="1"/>
</dbReference>
<dbReference type="PROSITE" id="PS01228">
    <property type="entry name" value="COF_1"/>
    <property type="match status" value="1"/>
</dbReference>
<dbReference type="GO" id="GO:0005829">
    <property type="term" value="C:cytosol"/>
    <property type="evidence" value="ECO:0007669"/>
    <property type="project" value="TreeGrafter"/>
</dbReference>
<dbReference type="SUPFAM" id="SSF56784">
    <property type="entry name" value="HAD-like"/>
    <property type="match status" value="1"/>
</dbReference>
<dbReference type="NCBIfam" id="TIGR00099">
    <property type="entry name" value="Cof-subfamily"/>
    <property type="match status" value="1"/>
</dbReference>
<dbReference type="EMBL" id="QYZD01000004">
    <property type="protein sequence ID" value="RJG25219.1"/>
    <property type="molecule type" value="Genomic_DNA"/>
</dbReference>
<dbReference type="RefSeq" id="WP_119792185.1">
    <property type="nucleotide sequence ID" value="NZ_QYZD01000004.1"/>
</dbReference>
<name>A0A3A3GQ19_PANTH</name>
<dbReference type="CDD" id="cd07517">
    <property type="entry name" value="HAD_HPP"/>
    <property type="match status" value="1"/>
</dbReference>
<dbReference type="PANTHER" id="PTHR10000">
    <property type="entry name" value="PHOSPHOSERINE PHOSPHATASE"/>
    <property type="match status" value="1"/>
</dbReference>
<dbReference type="Proteomes" id="UP000266177">
    <property type="component" value="Unassembled WGS sequence"/>
</dbReference>
<dbReference type="OrthoDB" id="9810101at2"/>
<keyword evidence="1" id="KW-0378">Hydrolase</keyword>
<dbReference type="Gene3D" id="3.40.50.1000">
    <property type="entry name" value="HAD superfamily/HAD-like"/>
    <property type="match status" value="1"/>
</dbReference>
<gene>
    <name evidence="1" type="ORF">DQX05_07125</name>
</gene>
<reference evidence="1 2" key="1">
    <citation type="submission" date="2018-09" db="EMBL/GenBank/DDBJ databases">
        <title>Paenibacillus SK2017-BO5.</title>
        <authorList>
            <person name="Piskunova J.V."/>
            <person name="Dubiley S.A."/>
            <person name="Severinov K.V."/>
        </authorList>
    </citation>
    <scope>NUCLEOTIDE SEQUENCE [LARGE SCALE GENOMIC DNA]</scope>
    <source>
        <strain evidence="1 2">BO5</strain>
    </source>
</reference>
<accession>A0A3A3GQ19</accession>
<sequence>MSYNIVFFDIDGTLVNDEKQVPQDTVEAIAELKENGIEPVIATGRAPYFFKPLAEQLQIESFVSLNGAYVVYKGEPLYQRPLPRNSVAKLVELAGRHRHPLVFEGSEQFYASDEAHPFVVESIDSLRIDRPGYDPEFWSKADIYQVFLHCEAQDEHLYDNVFDDLRLIRWHSKAMDVLIKGGSKAVGIKAMLERLNLAPENAVSFGDGLNDMEMLQQAGLGIAMGNSHPELLPFADYVTSSVDEGGIRQGLRHAGLID</sequence>
<dbReference type="PANTHER" id="PTHR10000:SF25">
    <property type="entry name" value="PHOSPHATASE YKRA-RELATED"/>
    <property type="match status" value="1"/>
</dbReference>
<proteinExistence type="predicted"/>
<dbReference type="GO" id="GO:0000287">
    <property type="term" value="F:magnesium ion binding"/>
    <property type="evidence" value="ECO:0007669"/>
    <property type="project" value="TreeGrafter"/>
</dbReference>
<protein>
    <submittedName>
        <fullName evidence="1">Cof-type HAD-IIB family hydrolase</fullName>
    </submittedName>
</protein>
<evidence type="ECO:0000313" key="2">
    <source>
        <dbReference type="Proteomes" id="UP000266177"/>
    </source>
</evidence>
<dbReference type="SFLD" id="SFLDG01144">
    <property type="entry name" value="C2.B.4:_PGP_Like"/>
    <property type="match status" value="1"/>
</dbReference>
<dbReference type="NCBIfam" id="TIGR01484">
    <property type="entry name" value="HAD-SF-IIB"/>
    <property type="match status" value="1"/>
</dbReference>
<dbReference type="InterPro" id="IPR036412">
    <property type="entry name" value="HAD-like_sf"/>
</dbReference>
<dbReference type="InterPro" id="IPR000150">
    <property type="entry name" value="Cof"/>
</dbReference>
<dbReference type="SFLD" id="SFLDS00003">
    <property type="entry name" value="Haloacid_Dehalogenase"/>
    <property type="match status" value="1"/>
</dbReference>
<dbReference type="Gene3D" id="3.30.1240.10">
    <property type="match status" value="1"/>
</dbReference>
<organism evidence="1 2">
    <name type="scientific">Paenibacillus thiaminolyticus</name>
    <name type="common">Bacillus thiaminolyticus</name>
    <dbReference type="NCBI Taxonomy" id="49283"/>
    <lineage>
        <taxon>Bacteria</taxon>
        <taxon>Bacillati</taxon>
        <taxon>Bacillota</taxon>
        <taxon>Bacilli</taxon>
        <taxon>Bacillales</taxon>
        <taxon>Paenibacillaceae</taxon>
        <taxon>Paenibacillus</taxon>
    </lineage>
</organism>
<dbReference type="PROSITE" id="PS01229">
    <property type="entry name" value="COF_2"/>
    <property type="match status" value="1"/>
</dbReference>
<dbReference type="AlphaFoldDB" id="A0A3A3GQ19"/>
<comment type="caution">
    <text evidence="1">The sequence shown here is derived from an EMBL/GenBank/DDBJ whole genome shotgun (WGS) entry which is preliminary data.</text>
</comment>
<evidence type="ECO:0000313" key="1">
    <source>
        <dbReference type="EMBL" id="RJG25219.1"/>
    </source>
</evidence>
<dbReference type="Pfam" id="PF08282">
    <property type="entry name" value="Hydrolase_3"/>
    <property type="match status" value="1"/>
</dbReference>
<dbReference type="InterPro" id="IPR006379">
    <property type="entry name" value="HAD-SF_hydro_IIB"/>
</dbReference>